<accession>A0A8S5LA89</accession>
<dbReference type="EMBL" id="BK014663">
    <property type="protein sequence ID" value="DAD66867.1"/>
    <property type="molecule type" value="Genomic_DNA"/>
</dbReference>
<name>A0A8S5LA89_9CAUD</name>
<reference evidence="1" key="1">
    <citation type="journal article" date="2021" name="Proc. Natl. Acad. Sci. U.S.A.">
        <title>A Catalog of Tens of Thousands of Viruses from Human Metagenomes Reveals Hidden Associations with Chronic Diseases.</title>
        <authorList>
            <person name="Tisza M.J."/>
            <person name="Buck C.B."/>
        </authorList>
    </citation>
    <scope>NUCLEOTIDE SEQUENCE</scope>
    <source>
        <strain evidence="1">CtFNZ2</strain>
    </source>
</reference>
<sequence length="56" mass="6686">MDNKYEKPVFKNIEFVIVDGIKRVRNKKTGEIVKHSLYDDNRRSHGRKGHKRLGNY</sequence>
<protein>
    <submittedName>
        <fullName evidence="1">Uncharacterized protein</fullName>
    </submittedName>
</protein>
<proteinExistence type="predicted"/>
<evidence type="ECO:0000313" key="1">
    <source>
        <dbReference type="EMBL" id="DAD66867.1"/>
    </source>
</evidence>
<organism evidence="1">
    <name type="scientific">Siphoviridae sp. ctFNZ2</name>
    <dbReference type="NCBI Taxonomy" id="2823572"/>
    <lineage>
        <taxon>Viruses</taxon>
        <taxon>Duplodnaviria</taxon>
        <taxon>Heunggongvirae</taxon>
        <taxon>Uroviricota</taxon>
        <taxon>Caudoviricetes</taxon>
    </lineage>
</organism>